<dbReference type="AlphaFoldDB" id="A0ABD5XY62"/>
<feature type="region of interest" description="Disordered" evidence="1">
    <location>
        <begin position="66"/>
        <end position="85"/>
    </location>
</feature>
<organism evidence="2 3">
    <name type="scientific">Halobaculum litoreum</name>
    <dbReference type="NCBI Taxonomy" id="3031998"/>
    <lineage>
        <taxon>Archaea</taxon>
        <taxon>Methanobacteriati</taxon>
        <taxon>Methanobacteriota</taxon>
        <taxon>Stenosarchaea group</taxon>
        <taxon>Halobacteria</taxon>
        <taxon>Halobacteriales</taxon>
        <taxon>Haloferacaceae</taxon>
        <taxon>Halobaculum</taxon>
    </lineage>
</organism>
<sequence>MVIVPGRRLGVHDAAVLVHRLDERRYRLRAWSAGRLLGREYEVDPWGYVREDPGFTWLEQEIEPEGESTLSASRSDSTAGGTVEVTGLSVGVPDGRFESGADGSDRFRSRWEGFHRGLVPVIGACEVSFAPDDERRLDWHLSNGIGIRTPYSGRVATRSLVGVAVGEADAEREVRHHPDRREHVQVREGVAGFHQRHRADAAGVRPDDRDDAVREYEREPSQQSTDPSQFVRGGRVGHAAVRLDGSPVQFLWLCPAGALWWLHSVLVASPAKRAVVQPLDGRSTLVEHFVGDRDRLADFLLGQVLVRGAAVDVVVPRAAEQIVEHDSAETMVAPYRPPITASGALRGSLVTFRRYVSRRSDRSVPFSVRCPIERV</sequence>
<dbReference type="EMBL" id="JBHSZG010000008">
    <property type="protein sequence ID" value="MFC7138010.1"/>
    <property type="molecule type" value="Genomic_DNA"/>
</dbReference>
<feature type="region of interest" description="Disordered" evidence="1">
    <location>
        <begin position="189"/>
        <end position="231"/>
    </location>
</feature>
<reference evidence="2 3" key="1">
    <citation type="journal article" date="2019" name="Int. J. Syst. Evol. Microbiol.">
        <title>The Global Catalogue of Microorganisms (GCM) 10K type strain sequencing project: providing services to taxonomists for standard genome sequencing and annotation.</title>
        <authorList>
            <consortium name="The Broad Institute Genomics Platform"/>
            <consortium name="The Broad Institute Genome Sequencing Center for Infectious Disease"/>
            <person name="Wu L."/>
            <person name="Ma J."/>
        </authorList>
    </citation>
    <scope>NUCLEOTIDE SEQUENCE [LARGE SCALE GENOMIC DNA]</scope>
    <source>
        <strain evidence="2 3">DT92</strain>
    </source>
</reference>
<gene>
    <name evidence="2" type="ORF">ACFQRB_19220</name>
</gene>
<name>A0ABD5XY62_9EURY</name>
<proteinExistence type="predicted"/>
<feature type="compositionally biased region" description="Basic and acidic residues" evidence="1">
    <location>
        <begin position="205"/>
        <end position="220"/>
    </location>
</feature>
<accession>A0ABD5XY62</accession>
<feature type="compositionally biased region" description="Polar residues" evidence="1">
    <location>
        <begin position="68"/>
        <end position="80"/>
    </location>
</feature>
<evidence type="ECO:0000313" key="2">
    <source>
        <dbReference type="EMBL" id="MFC7138010.1"/>
    </source>
</evidence>
<keyword evidence="3" id="KW-1185">Reference proteome</keyword>
<evidence type="ECO:0000256" key="1">
    <source>
        <dbReference type="SAM" id="MobiDB-lite"/>
    </source>
</evidence>
<comment type="caution">
    <text evidence="2">The sequence shown here is derived from an EMBL/GenBank/DDBJ whole genome shotgun (WGS) entry which is preliminary data.</text>
</comment>
<protein>
    <submittedName>
        <fullName evidence="2">Uncharacterized protein</fullName>
    </submittedName>
</protein>
<evidence type="ECO:0000313" key="3">
    <source>
        <dbReference type="Proteomes" id="UP001596368"/>
    </source>
</evidence>
<dbReference type="Proteomes" id="UP001596368">
    <property type="component" value="Unassembled WGS sequence"/>
</dbReference>